<dbReference type="GO" id="GO:0005737">
    <property type="term" value="C:cytoplasm"/>
    <property type="evidence" value="ECO:0007669"/>
    <property type="project" value="TreeGrafter"/>
</dbReference>
<gene>
    <name evidence="2" type="ORF">TRFO_15093</name>
</gene>
<dbReference type="GO" id="GO:0006689">
    <property type="term" value="P:ganglioside catabolic process"/>
    <property type="evidence" value="ECO:0007669"/>
    <property type="project" value="TreeGrafter"/>
</dbReference>
<comment type="caution">
    <text evidence="2">The sequence shown here is derived from an EMBL/GenBank/DDBJ whole genome shotgun (WGS) entry which is preliminary data.</text>
</comment>
<feature type="domain" description="Sialidase" evidence="1">
    <location>
        <begin position="55"/>
        <end position="342"/>
    </location>
</feature>
<dbReference type="GO" id="GO:0016020">
    <property type="term" value="C:membrane"/>
    <property type="evidence" value="ECO:0007669"/>
    <property type="project" value="TreeGrafter"/>
</dbReference>
<accession>A0A1J4KTG4</accession>
<dbReference type="OrthoDB" id="2739686at2759"/>
<dbReference type="SUPFAM" id="SSF50939">
    <property type="entry name" value="Sialidases"/>
    <property type="match status" value="1"/>
</dbReference>
<sequence length="389" mass="43768">MFSFFIFFSPVFSAIEEPVHHVIYSNNDFGSKYFRIPAICTAQDGTLVTATDQRFYNSGDLPQAIDVLIRRSKDHALSWEAPITIAGGDTTTFGYGDPSLVVDKKTGAIICVFNGGPGIHSSTPEVPTRQYYCISFDHGASWSDPEEITAFFYGINCTDTFRRENWKFCFISAGKGVCSESGRIMFVGVVKYIDGSGYYDYLLYTNDLGKTWKVSKEYACHTGDESKVEQLVNGSILMSIRNGGGYRYFAISNDDGDTWEPYYTRYDLRDPYCNGEILRFTSIKNGDDKNRLLHTNLDSQNGRQNLTVKMSYDEGETWPIVKVIKSGSSIYSTATIDTDGAIMLYWENSEGDDIQMTVTRLTVEWLTDGQDTYTPPAKRNKNVNYSGKN</sequence>
<evidence type="ECO:0000313" key="3">
    <source>
        <dbReference type="Proteomes" id="UP000179807"/>
    </source>
</evidence>
<dbReference type="AlphaFoldDB" id="A0A1J4KTG4"/>
<dbReference type="Pfam" id="PF13088">
    <property type="entry name" value="BNR_2"/>
    <property type="match status" value="1"/>
</dbReference>
<dbReference type="InterPro" id="IPR011040">
    <property type="entry name" value="Sialidase"/>
</dbReference>
<dbReference type="GO" id="GO:0004308">
    <property type="term" value="F:exo-alpha-sialidase activity"/>
    <property type="evidence" value="ECO:0007669"/>
    <property type="project" value="InterPro"/>
</dbReference>
<dbReference type="VEuPathDB" id="TrichDB:TRFO_15093"/>
<reference evidence="2" key="1">
    <citation type="submission" date="2016-10" db="EMBL/GenBank/DDBJ databases">
        <authorList>
            <person name="Benchimol M."/>
            <person name="Almeida L.G."/>
            <person name="Vasconcelos A.T."/>
            <person name="Perreira-Neves A."/>
            <person name="Rosa I.A."/>
            <person name="Tasca T."/>
            <person name="Bogo M.R."/>
            <person name="de Souza W."/>
        </authorList>
    </citation>
    <scope>NUCLEOTIDE SEQUENCE [LARGE SCALE GENOMIC DNA]</scope>
    <source>
        <strain evidence="2">K</strain>
    </source>
</reference>
<dbReference type="PANTHER" id="PTHR10628:SF30">
    <property type="entry name" value="EXO-ALPHA-SIALIDASE"/>
    <property type="match status" value="1"/>
</dbReference>
<dbReference type="InterPro" id="IPR026856">
    <property type="entry name" value="Sialidase_fam"/>
</dbReference>
<dbReference type="RefSeq" id="XP_068367683.1">
    <property type="nucleotide sequence ID" value="XM_068498186.1"/>
</dbReference>
<dbReference type="Gene3D" id="2.120.10.10">
    <property type="match status" value="1"/>
</dbReference>
<evidence type="ECO:0000259" key="1">
    <source>
        <dbReference type="Pfam" id="PF13088"/>
    </source>
</evidence>
<dbReference type="GO" id="GO:0009313">
    <property type="term" value="P:oligosaccharide catabolic process"/>
    <property type="evidence" value="ECO:0007669"/>
    <property type="project" value="TreeGrafter"/>
</dbReference>
<dbReference type="CDD" id="cd15482">
    <property type="entry name" value="Sialidase_non-viral"/>
    <property type="match status" value="1"/>
</dbReference>
<proteinExistence type="predicted"/>
<dbReference type="GeneID" id="94832890"/>
<evidence type="ECO:0000313" key="2">
    <source>
        <dbReference type="EMBL" id="OHT14547.1"/>
    </source>
</evidence>
<organism evidence="2 3">
    <name type="scientific">Tritrichomonas foetus</name>
    <dbReference type="NCBI Taxonomy" id="1144522"/>
    <lineage>
        <taxon>Eukaryota</taxon>
        <taxon>Metamonada</taxon>
        <taxon>Parabasalia</taxon>
        <taxon>Tritrichomonadida</taxon>
        <taxon>Tritrichomonadidae</taxon>
        <taxon>Tritrichomonas</taxon>
    </lineage>
</organism>
<dbReference type="Proteomes" id="UP000179807">
    <property type="component" value="Unassembled WGS sequence"/>
</dbReference>
<dbReference type="EMBL" id="MLAK01000353">
    <property type="protein sequence ID" value="OHT14547.1"/>
    <property type="molecule type" value="Genomic_DNA"/>
</dbReference>
<dbReference type="InterPro" id="IPR036278">
    <property type="entry name" value="Sialidase_sf"/>
</dbReference>
<keyword evidence="3" id="KW-1185">Reference proteome</keyword>
<name>A0A1J4KTG4_9EUKA</name>
<dbReference type="PANTHER" id="PTHR10628">
    <property type="entry name" value="SIALIDASE"/>
    <property type="match status" value="1"/>
</dbReference>
<protein>
    <submittedName>
        <fullName evidence="2">Secreted sialidase</fullName>
    </submittedName>
</protein>